<dbReference type="EMBL" id="JBGNUJ010000003">
    <property type="protein sequence ID" value="KAL3961915.1"/>
    <property type="molecule type" value="Genomic_DNA"/>
</dbReference>
<accession>A0ACC4DZW0</accession>
<keyword evidence="2" id="KW-1185">Reference proteome</keyword>
<organism evidence="1 2">
    <name type="scientific">Purpureocillium lilacinum</name>
    <name type="common">Paecilomyces lilacinus</name>
    <dbReference type="NCBI Taxonomy" id="33203"/>
    <lineage>
        <taxon>Eukaryota</taxon>
        <taxon>Fungi</taxon>
        <taxon>Dikarya</taxon>
        <taxon>Ascomycota</taxon>
        <taxon>Pezizomycotina</taxon>
        <taxon>Sordariomycetes</taxon>
        <taxon>Hypocreomycetidae</taxon>
        <taxon>Hypocreales</taxon>
        <taxon>Ophiocordycipitaceae</taxon>
        <taxon>Purpureocillium</taxon>
    </lineage>
</organism>
<proteinExistence type="predicted"/>
<evidence type="ECO:0000313" key="1">
    <source>
        <dbReference type="EMBL" id="KAL3961915.1"/>
    </source>
</evidence>
<sequence length="191" mass="20082">MVSRWRLPRRHRPVLKPATALTLVASSAVGRVASGATPAEHQWKPTRTAKRGWSRAAIGSISAIGTHAVKGLEGVVFGLTDPDAACPTVCQSTCRSDLIVAAFLDARGSVSHPWGSDQAIKPTPGQPEIPKDACALARALMAKESRPGECSIRGLWAKITMTRPDDATSGQEPKKNLDKSEGNGAARNAAG</sequence>
<dbReference type="Proteomes" id="UP001638806">
    <property type="component" value="Unassembled WGS sequence"/>
</dbReference>
<reference evidence="1" key="1">
    <citation type="submission" date="2024-12" db="EMBL/GenBank/DDBJ databases">
        <title>Comparative genomics and development of molecular markers within Purpureocillium lilacinum and among Purpureocillium species.</title>
        <authorList>
            <person name="Yeh Z.-Y."/>
            <person name="Ni N.-T."/>
            <person name="Lo P.-H."/>
            <person name="Mushyakhwo K."/>
            <person name="Lin C.-F."/>
            <person name="Nai Y.-S."/>
        </authorList>
    </citation>
    <scope>NUCLEOTIDE SEQUENCE</scope>
    <source>
        <strain evidence="1">NCHU-NPUST-175</strain>
    </source>
</reference>
<evidence type="ECO:0000313" key="2">
    <source>
        <dbReference type="Proteomes" id="UP001638806"/>
    </source>
</evidence>
<comment type="caution">
    <text evidence="1">The sequence shown here is derived from an EMBL/GenBank/DDBJ whole genome shotgun (WGS) entry which is preliminary data.</text>
</comment>
<gene>
    <name evidence="1" type="ORF">ACCO45_003438</name>
</gene>
<name>A0ACC4DZW0_PURLI</name>
<protein>
    <submittedName>
        <fullName evidence="1">Uncharacterized protein</fullName>
    </submittedName>
</protein>